<evidence type="ECO:0000313" key="10">
    <source>
        <dbReference type="Proteomes" id="UP000293852"/>
    </source>
</evidence>
<evidence type="ECO:0000313" key="9">
    <source>
        <dbReference type="EMBL" id="RZS63046.1"/>
    </source>
</evidence>
<dbReference type="Proteomes" id="UP000293852">
    <property type="component" value="Unassembled WGS sequence"/>
</dbReference>
<feature type="region of interest" description="Disordered" evidence="6">
    <location>
        <begin position="60"/>
        <end position="91"/>
    </location>
</feature>
<keyword evidence="4 7" id="KW-1133">Transmembrane helix</keyword>
<organism evidence="9 10">
    <name type="scientific">Xylanimonas ulmi</name>
    <dbReference type="NCBI Taxonomy" id="228973"/>
    <lineage>
        <taxon>Bacteria</taxon>
        <taxon>Bacillati</taxon>
        <taxon>Actinomycetota</taxon>
        <taxon>Actinomycetes</taxon>
        <taxon>Micrococcales</taxon>
        <taxon>Promicromonosporaceae</taxon>
        <taxon>Xylanimonas</taxon>
    </lineage>
</organism>
<reference evidence="9 10" key="1">
    <citation type="submission" date="2019-02" db="EMBL/GenBank/DDBJ databases">
        <title>Sequencing the genomes of 1000 actinobacteria strains.</title>
        <authorList>
            <person name="Klenk H.-P."/>
        </authorList>
    </citation>
    <scope>NUCLEOTIDE SEQUENCE [LARGE SCALE GENOMIC DNA]</scope>
    <source>
        <strain evidence="9 10">DSM 16932</strain>
    </source>
</reference>
<proteinExistence type="predicted"/>
<gene>
    <name evidence="9" type="ORF">EV386_3404</name>
</gene>
<feature type="domain" description="Cardiolipin synthase N-terminal" evidence="8">
    <location>
        <begin position="13"/>
        <end position="57"/>
    </location>
</feature>
<evidence type="ECO:0000256" key="5">
    <source>
        <dbReference type="ARBA" id="ARBA00023136"/>
    </source>
</evidence>
<protein>
    <submittedName>
        <fullName evidence="9">Phospholipase D-like protein</fullName>
    </submittedName>
</protein>
<name>A0A4Q7M511_9MICO</name>
<comment type="caution">
    <text evidence="9">The sequence shown here is derived from an EMBL/GenBank/DDBJ whole genome shotgun (WGS) entry which is preliminary data.</text>
</comment>
<keyword evidence="3 7" id="KW-0812">Transmembrane</keyword>
<evidence type="ECO:0000256" key="6">
    <source>
        <dbReference type="SAM" id="MobiDB-lite"/>
    </source>
</evidence>
<dbReference type="RefSeq" id="WP_130416460.1">
    <property type="nucleotide sequence ID" value="NZ_SGWX01000001.1"/>
</dbReference>
<evidence type="ECO:0000256" key="1">
    <source>
        <dbReference type="ARBA" id="ARBA00004651"/>
    </source>
</evidence>
<evidence type="ECO:0000256" key="4">
    <source>
        <dbReference type="ARBA" id="ARBA00022989"/>
    </source>
</evidence>
<dbReference type="AlphaFoldDB" id="A0A4Q7M511"/>
<feature type="transmembrane region" description="Helical" evidence="7">
    <location>
        <begin position="35"/>
        <end position="55"/>
    </location>
</feature>
<accession>A0A4Q7M511</accession>
<feature type="compositionally biased region" description="Basic and acidic residues" evidence="6">
    <location>
        <begin position="77"/>
        <end position="91"/>
    </location>
</feature>
<sequence>MPRVVLTLAVVGLVVYALADLAGARRDETGGLPKWLWAVVILALPALGALVWIVMRRSTPRAPRRGARPIAPDDDPDFLRRLGNDHHQDPT</sequence>
<evidence type="ECO:0000259" key="8">
    <source>
        <dbReference type="Pfam" id="PF13396"/>
    </source>
</evidence>
<dbReference type="GO" id="GO:0005886">
    <property type="term" value="C:plasma membrane"/>
    <property type="evidence" value="ECO:0007669"/>
    <property type="project" value="UniProtKB-SubCell"/>
</dbReference>
<keyword evidence="10" id="KW-1185">Reference proteome</keyword>
<dbReference type="OrthoDB" id="3298527at2"/>
<evidence type="ECO:0000256" key="2">
    <source>
        <dbReference type="ARBA" id="ARBA00022475"/>
    </source>
</evidence>
<evidence type="ECO:0000256" key="3">
    <source>
        <dbReference type="ARBA" id="ARBA00022692"/>
    </source>
</evidence>
<comment type="subcellular location">
    <subcellularLocation>
        <location evidence="1">Cell membrane</location>
        <topology evidence="1">Multi-pass membrane protein</topology>
    </subcellularLocation>
</comment>
<dbReference type="EMBL" id="SGWX01000001">
    <property type="protein sequence ID" value="RZS63046.1"/>
    <property type="molecule type" value="Genomic_DNA"/>
</dbReference>
<dbReference type="InterPro" id="IPR027379">
    <property type="entry name" value="CLS_N"/>
</dbReference>
<keyword evidence="2" id="KW-1003">Cell membrane</keyword>
<dbReference type="Pfam" id="PF13396">
    <property type="entry name" value="PLDc_N"/>
    <property type="match status" value="1"/>
</dbReference>
<evidence type="ECO:0000256" key="7">
    <source>
        <dbReference type="SAM" id="Phobius"/>
    </source>
</evidence>
<keyword evidence="5 7" id="KW-0472">Membrane</keyword>